<dbReference type="NCBIfam" id="TIGR01683">
    <property type="entry name" value="thiS"/>
    <property type="match status" value="1"/>
</dbReference>
<dbReference type="InterPro" id="IPR010035">
    <property type="entry name" value="Thi_S"/>
</dbReference>
<dbReference type="Pfam" id="PF02597">
    <property type="entry name" value="ThiS"/>
    <property type="match status" value="1"/>
</dbReference>
<gene>
    <name evidence="1" type="ORF">BHLFYP23_02025</name>
</gene>
<organism evidence="1">
    <name type="scientific">Blautia hansenii</name>
    <name type="common">Ruminococcus hansenii</name>
    <dbReference type="NCBI Taxonomy" id="1322"/>
    <lineage>
        <taxon>Bacteria</taxon>
        <taxon>Bacillati</taxon>
        <taxon>Bacillota</taxon>
        <taxon>Clostridia</taxon>
        <taxon>Lachnospirales</taxon>
        <taxon>Lachnospiraceae</taxon>
        <taxon>Blautia</taxon>
    </lineage>
</organism>
<dbReference type="RefSeq" id="WP_003023033.1">
    <property type="nucleotide sequence ID" value="NZ_CACRSY010000008.1"/>
</dbReference>
<dbReference type="Gene3D" id="3.10.20.30">
    <property type="match status" value="1"/>
</dbReference>
<dbReference type="InterPro" id="IPR012675">
    <property type="entry name" value="Beta-grasp_dom_sf"/>
</dbReference>
<sequence length="65" mass="7328">MIYLNGKPEDIPEGISLAELVRERQYCLDYIAAELNGEIVPKQQYKDTILRSKDKLEIVSFVGGG</sequence>
<evidence type="ECO:0000313" key="1">
    <source>
        <dbReference type="EMBL" id="VYS90714.1"/>
    </source>
</evidence>
<dbReference type="CDD" id="cd00565">
    <property type="entry name" value="Ubl_ThiS"/>
    <property type="match status" value="1"/>
</dbReference>
<name>A0A6N2SCM3_BLAHA</name>
<reference evidence="1" key="1">
    <citation type="submission" date="2019-11" db="EMBL/GenBank/DDBJ databases">
        <authorList>
            <person name="Feng L."/>
        </authorList>
    </citation>
    <scope>NUCLEOTIDE SEQUENCE</scope>
    <source>
        <strain evidence="1">BhanseniiLFYP23</strain>
    </source>
</reference>
<dbReference type="EMBL" id="CACRSY010000008">
    <property type="protein sequence ID" value="VYS90714.1"/>
    <property type="molecule type" value="Genomic_DNA"/>
</dbReference>
<protein>
    <submittedName>
        <fullName evidence="1">Sulfur carrier protein ThiS</fullName>
    </submittedName>
</protein>
<proteinExistence type="predicted"/>
<dbReference type="InterPro" id="IPR016155">
    <property type="entry name" value="Mopterin_synth/thiamin_S_b"/>
</dbReference>
<dbReference type="PANTHER" id="PTHR34472:SF1">
    <property type="entry name" value="SULFUR CARRIER PROTEIN THIS"/>
    <property type="match status" value="1"/>
</dbReference>
<accession>A0A6N2SCM3</accession>
<dbReference type="AlphaFoldDB" id="A0A6N2SCM3"/>
<dbReference type="InterPro" id="IPR003749">
    <property type="entry name" value="ThiS/MoaD-like"/>
</dbReference>
<dbReference type="SUPFAM" id="SSF54285">
    <property type="entry name" value="MoaD/ThiS"/>
    <property type="match status" value="1"/>
</dbReference>
<dbReference type="PANTHER" id="PTHR34472">
    <property type="entry name" value="SULFUR CARRIER PROTEIN THIS"/>
    <property type="match status" value="1"/>
</dbReference>